<feature type="transmembrane region" description="Helical" evidence="7">
    <location>
        <begin position="141"/>
        <end position="162"/>
    </location>
</feature>
<evidence type="ECO:0000313" key="9">
    <source>
        <dbReference type="EMBL" id="HIZ67032.1"/>
    </source>
</evidence>
<evidence type="ECO:0000256" key="7">
    <source>
        <dbReference type="SAM" id="Phobius"/>
    </source>
</evidence>
<dbReference type="Proteomes" id="UP000824058">
    <property type="component" value="Unassembled WGS sequence"/>
</dbReference>
<dbReference type="PRINTS" id="PR00812">
    <property type="entry name" value="BCTERIALGSPF"/>
</dbReference>
<dbReference type="GO" id="GO:0005886">
    <property type="term" value="C:plasma membrane"/>
    <property type="evidence" value="ECO:0007669"/>
    <property type="project" value="UniProtKB-SubCell"/>
</dbReference>
<evidence type="ECO:0000256" key="1">
    <source>
        <dbReference type="ARBA" id="ARBA00004651"/>
    </source>
</evidence>
<dbReference type="PANTHER" id="PTHR30012">
    <property type="entry name" value="GENERAL SECRETION PATHWAY PROTEIN"/>
    <property type="match status" value="1"/>
</dbReference>
<evidence type="ECO:0000256" key="3">
    <source>
        <dbReference type="ARBA" id="ARBA00022475"/>
    </source>
</evidence>
<evidence type="ECO:0000256" key="2">
    <source>
        <dbReference type="ARBA" id="ARBA00005745"/>
    </source>
</evidence>
<evidence type="ECO:0000313" key="10">
    <source>
        <dbReference type="Proteomes" id="UP000824058"/>
    </source>
</evidence>
<keyword evidence="3" id="KW-1003">Cell membrane</keyword>
<keyword evidence="6 7" id="KW-0472">Membrane</keyword>
<keyword evidence="5 7" id="KW-1133">Transmembrane helix</keyword>
<evidence type="ECO:0000256" key="4">
    <source>
        <dbReference type="ARBA" id="ARBA00022692"/>
    </source>
</evidence>
<evidence type="ECO:0000259" key="8">
    <source>
        <dbReference type="Pfam" id="PF00482"/>
    </source>
</evidence>
<dbReference type="NCBIfam" id="NF041012">
    <property type="entry name" value="T4P_ComGB"/>
    <property type="match status" value="1"/>
</dbReference>
<dbReference type="AlphaFoldDB" id="A0A9D2FUP2"/>
<dbReference type="InterPro" id="IPR047692">
    <property type="entry name" value="T4P_ComGB"/>
</dbReference>
<reference evidence="9" key="2">
    <citation type="submission" date="2021-04" db="EMBL/GenBank/DDBJ databases">
        <authorList>
            <person name="Gilroy R."/>
        </authorList>
    </citation>
    <scope>NUCLEOTIDE SEQUENCE</scope>
    <source>
        <strain evidence="9">ChiBcolR9-63</strain>
    </source>
</reference>
<dbReference type="Pfam" id="PF00482">
    <property type="entry name" value="T2SSF"/>
    <property type="match status" value="2"/>
</dbReference>
<dbReference type="EMBL" id="DXBD01000007">
    <property type="protein sequence ID" value="HIZ67032.1"/>
    <property type="molecule type" value="Genomic_DNA"/>
</dbReference>
<dbReference type="PANTHER" id="PTHR30012:SF0">
    <property type="entry name" value="TYPE II SECRETION SYSTEM PROTEIN F-RELATED"/>
    <property type="match status" value="1"/>
</dbReference>
<dbReference type="InterPro" id="IPR042094">
    <property type="entry name" value="T2SS_GspF_sf"/>
</dbReference>
<evidence type="ECO:0000256" key="6">
    <source>
        <dbReference type="ARBA" id="ARBA00023136"/>
    </source>
</evidence>
<protein>
    <submittedName>
        <fullName evidence="9">Type II secretion system F family protein</fullName>
    </submittedName>
</protein>
<feature type="domain" description="Type II secretion system protein GspF" evidence="8">
    <location>
        <begin position="47"/>
        <end position="165"/>
    </location>
</feature>
<dbReference type="Gene3D" id="1.20.81.30">
    <property type="entry name" value="Type II secretion system (T2SS), domain F"/>
    <property type="match status" value="1"/>
</dbReference>
<name>A0A9D2FUP2_9STRE</name>
<accession>A0A9D2FUP2</accession>
<comment type="similarity">
    <text evidence="2">Belongs to the GSP F family.</text>
</comment>
<gene>
    <name evidence="9" type="ORF">H9965_00895</name>
</gene>
<organism evidence="9 10">
    <name type="scientific">Candidatus Streptococcus faecavium</name>
    <dbReference type="NCBI Taxonomy" id="2838763"/>
    <lineage>
        <taxon>Bacteria</taxon>
        <taxon>Bacillati</taxon>
        <taxon>Bacillota</taxon>
        <taxon>Bacilli</taxon>
        <taxon>Lactobacillales</taxon>
        <taxon>Streptococcaceae</taxon>
        <taxon>Streptococcus</taxon>
    </lineage>
</organism>
<dbReference type="InterPro" id="IPR003004">
    <property type="entry name" value="GspF/PilC"/>
</dbReference>
<reference evidence="9" key="1">
    <citation type="journal article" date="2021" name="PeerJ">
        <title>Extensive microbial diversity within the chicken gut microbiome revealed by metagenomics and culture.</title>
        <authorList>
            <person name="Gilroy R."/>
            <person name="Ravi A."/>
            <person name="Getino M."/>
            <person name="Pursley I."/>
            <person name="Horton D.L."/>
            <person name="Alikhan N.F."/>
            <person name="Baker D."/>
            <person name="Gharbi K."/>
            <person name="Hall N."/>
            <person name="Watson M."/>
            <person name="Adriaenssens E.M."/>
            <person name="Foster-Nyarko E."/>
            <person name="Jarju S."/>
            <person name="Secka A."/>
            <person name="Antonio M."/>
            <person name="Oren A."/>
            <person name="Chaudhuri R.R."/>
            <person name="La Ragione R."/>
            <person name="Hildebrand F."/>
            <person name="Pallen M.J."/>
        </authorList>
    </citation>
    <scope>NUCLEOTIDE SEQUENCE</scope>
    <source>
        <strain evidence="9">ChiBcolR9-63</strain>
    </source>
</reference>
<comment type="subcellular location">
    <subcellularLocation>
        <location evidence="1">Cell membrane</location>
        <topology evidence="1">Multi-pass membrane protein</topology>
    </subcellularLocation>
</comment>
<feature type="transmembrane region" description="Helical" evidence="7">
    <location>
        <begin position="334"/>
        <end position="355"/>
    </location>
</feature>
<feature type="transmembrane region" description="Helical" evidence="7">
    <location>
        <begin position="182"/>
        <end position="201"/>
    </location>
</feature>
<evidence type="ECO:0000256" key="5">
    <source>
        <dbReference type="ARBA" id="ARBA00022989"/>
    </source>
</evidence>
<dbReference type="InterPro" id="IPR018076">
    <property type="entry name" value="T2SS_GspF_dom"/>
</dbReference>
<proteinExistence type="inferred from homology"/>
<comment type="caution">
    <text evidence="9">The sequence shown here is derived from an EMBL/GenBank/DDBJ whole genome shotgun (WGS) entry which is preliminary data.</text>
</comment>
<feature type="domain" description="Type II secretion system protein GspF" evidence="8">
    <location>
        <begin position="233"/>
        <end position="353"/>
    </location>
</feature>
<keyword evidence="4 7" id="KW-0812">Transmembrane</keyword>
<sequence length="362" mass="41551">MLQKMDLKSTSQATGIKKWTSWLHKDIFPKNKRPLKKLPFSKQRKLIQLFNNLFHSGFHLSEILSFLRRSQLLEADYIDVMQNSLLAGGNLSLMMSQLGFSDTIVTQMALADIHGNSQRSLVKIDAYLTSMGAVRKKLLEVMTYPVMLLGFLVLIMVGLNHYLLPQLEGSNLATQLIQHFPLLFLVGTVMITLVVLALYLYQKRLPRIRVYSQLSRLPFIGNTIRLYLTAYYAREWGNLIGQGVELIDIVAIMQQQKSRLFQEIGQDMQEALLSGQAFHQKVLDYPFFLTELGLMIEYGEIKSKLGSELDIYAEETWQRFFGKMNQATQLIQPLVFIFVALVIVLIYVAMLLPMYQNMGGYF</sequence>